<feature type="compositionally biased region" description="Basic and acidic residues" evidence="1">
    <location>
        <begin position="1"/>
        <end position="15"/>
    </location>
</feature>
<feature type="region of interest" description="Disordered" evidence="1">
    <location>
        <begin position="1"/>
        <end position="32"/>
    </location>
</feature>
<sequence length="107" mass="12878">MASERTLKELKDLQKVRRHNAAPRRRHRQRQRRWHWNHCLMGDQLSRHYAFTGLSGHESLDLVNAHRHAHFNVPLLLTTRAPKIRYFASISRHGIQQGRRDGRRRDF</sequence>
<feature type="compositionally biased region" description="Basic residues" evidence="1">
    <location>
        <begin position="16"/>
        <end position="32"/>
    </location>
</feature>
<accession>A0A8T0HRM8</accession>
<name>A0A8T0HRM8_CERPU</name>
<dbReference type="Proteomes" id="UP000822688">
    <property type="component" value="Chromosome V"/>
</dbReference>
<evidence type="ECO:0000313" key="3">
    <source>
        <dbReference type="Proteomes" id="UP000822688"/>
    </source>
</evidence>
<evidence type="ECO:0000313" key="2">
    <source>
        <dbReference type="EMBL" id="KAG0573447.1"/>
    </source>
</evidence>
<protein>
    <submittedName>
        <fullName evidence="2">Uncharacterized protein</fullName>
    </submittedName>
</protein>
<proteinExistence type="predicted"/>
<dbReference type="EMBL" id="CM026426">
    <property type="protein sequence ID" value="KAG0573447.1"/>
    <property type="molecule type" value="Genomic_DNA"/>
</dbReference>
<organism evidence="2 3">
    <name type="scientific">Ceratodon purpureus</name>
    <name type="common">Fire moss</name>
    <name type="synonym">Dicranum purpureum</name>
    <dbReference type="NCBI Taxonomy" id="3225"/>
    <lineage>
        <taxon>Eukaryota</taxon>
        <taxon>Viridiplantae</taxon>
        <taxon>Streptophyta</taxon>
        <taxon>Embryophyta</taxon>
        <taxon>Bryophyta</taxon>
        <taxon>Bryophytina</taxon>
        <taxon>Bryopsida</taxon>
        <taxon>Dicranidae</taxon>
        <taxon>Pseudoditrichales</taxon>
        <taxon>Ditrichaceae</taxon>
        <taxon>Ceratodon</taxon>
    </lineage>
</organism>
<reference evidence="2" key="1">
    <citation type="submission" date="2020-06" db="EMBL/GenBank/DDBJ databases">
        <title>WGS assembly of Ceratodon purpureus strain R40.</title>
        <authorList>
            <person name="Carey S.B."/>
            <person name="Jenkins J."/>
            <person name="Shu S."/>
            <person name="Lovell J.T."/>
            <person name="Sreedasyam A."/>
            <person name="Maumus F."/>
            <person name="Tiley G.P."/>
            <person name="Fernandez-Pozo N."/>
            <person name="Barry K."/>
            <person name="Chen C."/>
            <person name="Wang M."/>
            <person name="Lipzen A."/>
            <person name="Daum C."/>
            <person name="Saski C.A."/>
            <person name="Payton A.C."/>
            <person name="Mcbreen J.C."/>
            <person name="Conrad R.E."/>
            <person name="Kollar L.M."/>
            <person name="Olsson S."/>
            <person name="Huttunen S."/>
            <person name="Landis J.B."/>
            <person name="Wickett N.J."/>
            <person name="Johnson M.G."/>
            <person name="Rensing S.A."/>
            <person name="Grimwood J."/>
            <person name="Schmutz J."/>
            <person name="Mcdaniel S.F."/>
        </authorList>
    </citation>
    <scope>NUCLEOTIDE SEQUENCE</scope>
    <source>
        <strain evidence="2">R40</strain>
    </source>
</reference>
<keyword evidence="3" id="KW-1185">Reference proteome</keyword>
<evidence type="ECO:0000256" key="1">
    <source>
        <dbReference type="SAM" id="MobiDB-lite"/>
    </source>
</evidence>
<dbReference type="AlphaFoldDB" id="A0A8T0HRM8"/>
<comment type="caution">
    <text evidence="2">The sequence shown here is derived from an EMBL/GenBank/DDBJ whole genome shotgun (WGS) entry which is preliminary data.</text>
</comment>
<gene>
    <name evidence="2" type="ORF">KC19_VG179400</name>
</gene>